<evidence type="ECO:0000313" key="3">
    <source>
        <dbReference type="Proteomes" id="UP001278995"/>
    </source>
</evidence>
<dbReference type="EMBL" id="JAXHPL010000077">
    <property type="protein sequence ID" value="MDY6487777.1"/>
    <property type="molecule type" value="Genomic_DNA"/>
</dbReference>
<dbReference type="Pfam" id="PF16747">
    <property type="entry name" value="Adhesin_E"/>
    <property type="match status" value="1"/>
</dbReference>
<comment type="caution">
    <text evidence="2">The sequence shown here is derived from an EMBL/GenBank/DDBJ whole genome shotgun (WGS) entry which is preliminary data.</text>
</comment>
<evidence type="ECO:0000259" key="1">
    <source>
        <dbReference type="Pfam" id="PF16747"/>
    </source>
</evidence>
<proteinExistence type="predicted"/>
<reference evidence="2 3" key="1">
    <citation type="submission" date="2023-11" db="EMBL/GenBank/DDBJ databases">
        <title>The common occurrence of Acinetobacte faecalis in cattle feces and its emended description.</title>
        <authorList>
            <person name="Kyselkova M."/>
            <person name="Xanthopoulou K."/>
            <person name="Shestivska V."/>
            <person name="Spanelova P."/>
            <person name="Maixnerova M."/>
            <person name="Higgins P.G."/>
            <person name="Nemec A."/>
        </authorList>
    </citation>
    <scope>NUCLEOTIDE SEQUENCE [LARGE SCALE GENOMIC DNA]</scope>
    <source>
        <strain evidence="2 3">ANC 7483</strain>
    </source>
</reference>
<organism evidence="2 3">
    <name type="scientific">Acinetobacter faecalis</name>
    <dbReference type="NCBI Taxonomy" id="2665161"/>
    <lineage>
        <taxon>Bacteria</taxon>
        <taxon>Pseudomonadati</taxon>
        <taxon>Pseudomonadota</taxon>
        <taxon>Gammaproteobacteria</taxon>
        <taxon>Moraxellales</taxon>
        <taxon>Moraxellaceae</taxon>
        <taxon>Acinetobacter</taxon>
    </lineage>
</organism>
<feature type="domain" description="Surface-adhesin protein E-like" evidence="1">
    <location>
        <begin position="73"/>
        <end position="160"/>
    </location>
</feature>
<protein>
    <recommendedName>
        <fullName evidence="1">Surface-adhesin protein E-like domain-containing protein</fullName>
    </recommendedName>
</protein>
<evidence type="ECO:0000313" key="2">
    <source>
        <dbReference type="EMBL" id="MDY6487777.1"/>
    </source>
</evidence>
<accession>A0AB35V1D7</accession>
<dbReference type="RefSeq" id="WP_321099760.1">
    <property type="nucleotide sequence ID" value="NZ_JAXHPL010000077.1"/>
</dbReference>
<gene>
    <name evidence="2" type="ORF">SKM51_11335</name>
</gene>
<dbReference type="Proteomes" id="UP001278995">
    <property type="component" value="Unassembled WGS sequence"/>
</dbReference>
<dbReference type="InterPro" id="IPR031939">
    <property type="entry name" value="Adhesin_E-like"/>
</dbReference>
<name>A0AB35V1D7_9GAMM</name>
<sequence>MKKYLLASLMIIYGNSYANTDYHPDDYSYQDIIKYREMINTIPNDKFLKSLSSLYAISPEINKTTTLRPNDIILKTDNTVTVWFTRKLLKDDSLTYPIKLRTGDKVKQQYNIDCYNYRSALLNTIVYRGHSVLTSHKESYESYNDITPQTVLASVATRACIFQAALERKKLLISE</sequence>
<dbReference type="AlphaFoldDB" id="A0AB35V1D7"/>